<reference evidence="5" key="1">
    <citation type="submission" date="2021-06" db="EMBL/GenBank/DDBJ databases">
        <authorList>
            <consortium name="DOE Joint Genome Institute"/>
            <person name="Mondo S.J."/>
            <person name="Amses K.R."/>
            <person name="Simmons D.R."/>
            <person name="Longcore J.E."/>
            <person name="Seto K."/>
            <person name="Alves G.H."/>
            <person name="Bonds A.E."/>
            <person name="Quandt C.A."/>
            <person name="Davis W.J."/>
            <person name="Chang Y."/>
            <person name="Letcher P.M."/>
            <person name="Powell M.J."/>
            <person name="Kuo A."/>
            <person name="Labutti K."/>
            <person name="Pangilinan J."/>
            <person name="Andreopoulos W."/>
            <person name="Tritt A."/>
            <person name="Riley R."/>
            <person name="Hundley H."/>
            <person name="Johnson J."/>
            <person name="Lipzen A."/>
            <person name="Barry K."/>
            <person name="Berbee M.L."/>
            <person name="Buchler N.E."/>
            <person name="Grigoriev I.V."/>
            <person name="Spatafora J.W."/>
            <person name="Stajich J.E."/>
            <person name="James T.Y."/>
        </authorList>
    </citation>
    <scope>NUCLEOTIDE SEQUENCE</scope>
    <source>
        <strain evidence="5">AG</strain>
    </source>
</reference>
<dbReference type="PANTHER" id="PTHR31001">
    <property type="entry name" value="UNCHARACTERIZED TRANSCRIPTIONAL REGULATORY PROTEIN"/>
    <property type="match status" value="1"/>
</dbReference>
<dbReference type="InterPro" id="IPR001138">
    <property type="entry name" value="Zn2Cys6_DnaBD"/>
</dbReference>
<dbReference type="InterPro" id="IPR050613">
    <property type="entry name" value="Sec_Metabolite_Reg"/>
</dbReference>
<dbReference type="Proteomes" id="UP001206595">
    <property type="component" value="Unassembled WGS sequence"/>
</dbReference>
<evidence type="ECO:0000313" key="6">
    <source>
        <dbReference type="Proteomes" id="UP001206595"/>
    </source>
</evidence>
<dbReference type="GO" id="GO:0000981">
    <property type="term" value="F:DNA-binding transcription factor activity, RNA polymerase II-specific"/>
    <property type="evidence" value="ECO:0007669"/>
    <property type="project" value="InterPro"/>
</dbReference>
<dbReference type="AlphaFoldDB" id="A0AAD5E709"/>
<gene>
    <name evidence="5" type="ORF">K450DRAFT_249831</name>
</gene>
<dbReference type="Pfam" id="PF04082">
    <property type="entry name" value="Fungal_trans"/>
    <property type="match status" value="1"/>
</dbReference>
<evidence type="ECO:0000256" key="1">
    <source>
        <dbReference type="ARBA" id="ARBA00004123"/>
    </source>
</evidence>
<evidence type="ECO:0000313" key="5">
    <source>
        <dbReference type="EMBL" id="KAI8577902.1"/>
    </source>
</evidence>
<feature type="domain" description="Zn(2)-C6 fungal-type" evidence="4">
    <location>
        <begin position="11"/>
        <end position="42"/>
    </location>
</feature>
<dbReference type="CDD" id="cd12148">
    <property type="entry name" value="fungal_TF_MHR"/>
    <property type="match status" value="1"/>
</dbReference>
<proteinExistence type="predicted"/>
<dbReference type="InterPro" id="IPR036864">
    <property type="entry name" value="Zn2-C6_fun-type_DNA-bd_sf"/>
</dbReference>
<name>A0AAD5E709_UMBRA</name>
<dbReference type="Pfam" id="PF00172">
    <property type="entry name" value="Zn_clus"/>
    <property type="match status" value="1"/>
</dbReference>
<dbReference type="GO" id="GO:0003677">
    <property type="term" value="F:DNA binding"/>
    <property type="evidence" value="ECO:0007669"/>
    <property type="project" value="InterPro"/>
</dbReference>
<dbReference type="InterPro" id="IPR007219">
    <property type="entry name" value="XnlR_reg_dom"/>
</dbReference>
<dbReference type="EMBL" id="MU620935">
    <property type="protein sequence ID" value="KAI8577902.1"/>
    <property type="molecule type" value="Genomic_DNA"/>
</dbReference>
<organism evidence="5 6">
    <name type="scientific">Umbelopsis ramanniana AG</name>
    <dbReference type="NCBI Taxonomy" id="1314678"/>
    <lineage>
        <taxon>Eukaryota</taxon>
        <taxon>Fungi</taxon>
        <taxon>Fungi incertae sedis</taxon>
        <taxon>Mucoromycota</taxon>
        <taxon>Mucoromycotina</taxon>
        <taxon>Umbelopsidomycetes</taxon>
        <taxon>Umbelopsidales</taxon>
        <taxon>Umbelopsidaceae</taxon>
        <taxon>Umbelopsis</taxon>
    </lineage>
</organism>
<dbReference type="GO" id="GO:0005634">
    <property type="term" value="C:nucleus"/>
    <property type="evidence" value="ECO:0007669"/>
    <property type="project" value="UniProtKB-SubCell"/>
</dbReference>
<dbReference type="SMART" id="SM00906">
    <property type="entry name" value="Fungal_trans"/>
    <property type="match status" value="1"/>
</dbReference>
<keyword evidence="3" id="KW-0539">Nucleus</keyword>
<keyword evidence="6" id="KW-1185">Reference proteome</keyword>
<keyword evidence="2" id="KW-0479">Metal-binding</keyword>
<dbReference type="GeneID" id="75915806"/>
<protein>
    <recommendedName>
        <fullName evidence="4">Zn(2)-C6 fungal-type domain-containing protein</fullName>
    </recommendedName>
</protein>
<dbReference type="InterPro" id="IPR018247">
    <property type="entry name" value="EF_Hand_1_Ca_BS"/>
</dbReference>
<sequence length="598" mass="68222">MGKSRNRITLVCTECKRLKSKCDRQRPCSACKKRKSNRACLYNDLDEDNNITLKEVLDRLLAGANSSTLTDVVKPQHQQPVQAPIQEQDPVLALIARLPLDDHAEEALKLFKTHRNSLNYNVHWTSFIERYQRMLIDGTASSSFVGLVAAVMASGKQVLSQTTRSVAQRQKYTLCALHLYQISVDALQLTDSSDVPYDLDYLRAGTLQCEFSLHCHDRTPIERRTWPRLGSLITIAMQMGLHRDPEIFDNFSPFEREMRRRMWWNIYICDQSLSAKLSYPPHINDRECSCRLPVNAEESAINPDSIEIENSPQLTEKWFLLFQCHTSRLRGAIRDAELRENVLSQETVEELEASCRLLLSTVPSSEEFGPKMETHRYLAHICIHSKIVRLFNHFIHDPNHSYYGKALCTTLTSCHHIIESSQHVVDINQLDPMSTFVPDFWYTPDCFTAGAIVGACLIQNRNLVSVKTSKKDLFTAVTIFQKINRVIGKEGESESVLKMFYEAISKCSKITNDNCLTVGKDRFIIPPDINTHDATLLPKICLFDVSDPIKLETIVKQQQQLQDYSSKVQLLDEISIGISREALESAIFEFSHFGANDF</sequence>
<dbReference type="SMART" id="SM00066">
    <property type="entry name" value="GAL4"/>
    <property type="match status" value="1"/>
</dbReference>
<dbReference type="GO" id="GO:0008270">
    <property type="term" value="F:zinc ion binding"/>
    <property type="evidence" value="ECO:0007669"/>
    <property type="project" value="InterPro"/>
</dbReference>
<dbReference type="Gene3D" id="4.10.240.10">
    <property type="entry name" value="Zn(2)-C6 fungal-type DNA-binding domain"/>
    <property type="match status" value="1"/>
</dbReference>
<dbReference type="PANTHER" id="PTHR31001:SF88">
    <property type="entry name" value="TRANSCRIPTION FACTOR PDR3"/>
    <property type="match status" value="1"/>
</dbReference>
<comment type="subcellular location">
    <subcellularLocation>
        <location evidence="1">Nucleus</location>
    </subcellularLocation>
</comment>
<evidence type="ECO:0000256" key="3">
    <source>
        <dbReference type="ARBA" id="ARBA00023242"/>
    </source>
</evidence>
<evidence type="ECO:0000256" key="2">
    <source>
        <dbReference type="ARBA" id="ARBA00022723"/>
    </source>
</evidence>
<dbReference type="PROSITE" id="PS50048">
    <property type="entry name" value="ZN2_CY6_FUNGAL_2"/>
    <property type="match status" value="1"/>
</dbReference>
<comment type="caution">
    <text evidence="5">The sequence shown here is derived from an EMBL/GenBank/DDBJ whole genome shotgun (WGS) entry which is preliminary data.</text>
</comment>
<accession>A0AAD5E709</accession>
<dbReference type="GO" id="GO:0006351">
    <property type="term" value="P:DNA-templated transcription"/>
    <property type="evidence" value="ECO:0007669"/>
    <property type="project" value="InterPro"/>
</dbReference>
<evidence type="ECO:0000259" key="4">
    <source>
        <dbReference type="PROSITE" id="PS50048"/>
    </source>
</evidence>
<dbReference type="RefSeq" id="XP_051442906.1">
    <property type="nucleotide sequence ID" value="XM_051590463.1"/>
</dbReference>
<dbReference type="PROSITE" id="PS00463">
    <property type="entry name" value="ZN2_CY6_FUNGAL_1"/>
    <property type="match status" value="1"/>
</dbReference>
<reference evidence="5" key="2">
    <citation type="journal article" date="2022" name="Proc. Natl. Acad. Sci. U.S.A.">
        <title>Diploid-dominant life cycles characterize the early evolution of Fungi.</title>
        <authorList>
            <person name="Amses K.R."/>
            <person name="Simmons D.R."/>
            <person name="Longcore J.E."/>
            <person name="Mondo S.J."/>
            <person name="Seto K."/>
            <person name="Jeronimo G.H."/>
            <person name="Bonds A.E."/>
            <person name="Quandt C.A."/>
            <person name="Davis W.J."/>
            <person name="Chang Y."/>
            <person name="Federici B.A."/>
            <person name="Kuo A."/>
            <person name="LaButti K."/>
            <person name="Pangilinan J."/>
            <person name="Andreopoulos W."/>
            <person name="Tritt A."/>
            <person name="Riley R."/>
            <person name="Hundley H."/>
            <person name="Johnson J."/>
            <person name="Lipzen A."/>
            <person name="Barry K."/>
            <person name="Lang B.F."/>
            <person name="Cuomo C.A."/>
            <person name="Buchler N.E."/>
            <person name="Grigoriev I.V."/>
            <person name="Spatafora J.W."/>
            <person name="Stajich J.E."/>
            <person name="James T.Y."/>
        </authorList>
    </citation>
    <scope>NUCLEOTIDE SEQUENCE</scope>
    <source>
        <strain evidence="5">AG</strain>
    </source>
</reference>
<dbReference type="CDD" id="cd00067">
    <property type="entry name" value="GAL4"/>
    <property type="match status" value="1"/>
</dbReference>
<dbReference type="SUPFAM" id="SSF57701">
    <property type="entry name" value="Zn2/Cys6 DNA-binding domain"/>
    <property type="match status" value="1"/>
</dbReference>
<dbReference type="PROSITE" id="PS00018">
    <property type="entry name" value="EF_HAND_1"/>
    <property type="match status" value="1"/>
</dbReference>